<dbReference type="Gene3D" id="1.10.287.950">
    <property type="entry name" value="Methyl-accepting chemotaxis protein"/>
    <property type="match status" value="1"/>
</dbReference>
<dbReference type="SMART" id="SM00283">
    <property type="entry name" value="MA"/>
    <property type="match status" value="1"/>
</dbReference>
<evidence type="ECO:0000259" key="4">
    <source>
        <dbReference type="PROSITE" id="PS50111"/>
    </source>
</evidence>
<protein>
    <submittedName>
        <fullName evidence="5">Chemotaxis protein</fullName>
    </submittedName>
</protein>
<dbReference type="SUPFAM" id="SSF58104">
    <property type="entry name" value="Methyl-accepting chemotaxis protein (MCP) signaling domain"/>
    <property type="match status" value="1"/>
</dbReference>
<dbReference type="Pfam" id="PF08495">
    <property type="entry name" value="FIST"/>
    <property type="match status" value="1"/>
</dbReference>
<dbReference type="EMBL" id="RFAR01000072">
    <property type="protein sequence ID" value="RMC93968.1"/>
    <property type="molecule type" value="Genomic_DNA"/>
</dbReference>
<name>A0A454JF04_9NEIS</name>
<evidence type="ECO:0000256" key="2">
    <source>
        <dbReference type="ARBA" id="ARBA00029447"/>
    </source>
</evidence>
<proteinExistence type="inferred from homology"/>
<gene>
    <name evidence="5" type="ORF">EAY64_16320</name>
</gene>
<dbReference type="GO" id="GO:0016020">
    <property type="term" value="C:membrane"/>
    <property type="evidence" value="ECO:0007669"/>
    <property type="project" value="InterPro"/>
</dbReference>
<dbReference type="InterPro" id="IPR004090">
    <property type="entry name" value="Chemotax_Me-accpt_rcpt"/>
</dbReference>
<comment type="similarity">
    <text evidence="2">Belongs to the methyl-accepting chemotaxis (MCP) protein family.</text>
</comment>
<evidence type="ECO:0000256" key="1">
    <source>
        <dbReference type="ARBA" id="ARBA00023224"/>
    </source>
</evidence>
<evidence type="ECO:0000256" key="3">
    <source>
        <dbReference type="PROSITE-ProRule" id="PRU00284"/>
    </source>
</evidence>
<dbReference type="InterPro" id="IPR019494">
    <property type="entry name" value="FIST_C"/>
</dbReference>
<dbReference type="PANTHER" id="PTHR32089">
    <property type="entry name" value="METHYL-ACCEPTING CHEMOTAXIS PROTEIN MCPB"/>
    <property type="match status" value="1"/>
</dbReference>
<sequence>MFFKRNKTTNASLSNPGAQQPIQLVRTRSSSMDNDLRAASRSDIRLVLGFINPAANLDQVARSAAAAFPGAKVVLTTTAGELCSAKAGDALYLPASPGWDSMVFQLFDQQVLADVHVASVPLACEDIKSGQPKLGHDERVRRLVDNLSRVQPSFSMNYQEGFVLTLVDGLSNSESYLMEAIYESDRFPYLFIGGSAGGPLDFSMTRLHDGQSARDGHAVLVFIKLAPAYRYGVFKSQNFQETGTAFTIAKASSELRRVESVFDRDGKVCNVVEVLARHFSCQRGEVAERLSKFSFGIKLKNEMFVRSVLGVDAERGVLQFACDLSFGEELHLLKQEGLVERTQSDFSRFSQGKPAAIGGLLNDCILRRLNNSGALANSNVYGNIPVAGFSSFGELLGVNINQTQTAVFFYPAVENFQDDFVQRFPVHYANFKNYFYSREVSRARWIDRMKTQVIHELQGYKSFASQLMESLPLFRQASAELVTHLIAIQQEIARFSESVEQGNKTSSNVSLRIVELEKDARQIGDVMLMIKKIAEQTNLLALNAAIEAARAGEAGRGFAVVADEVRKLANNTQSNLDATGGAVEHVMSGVQQVGVDMREMNAHVGSFAQEMQQVMDLLAKLAASSGSSQQQLDQMVDSTGELYERMRKVDQDLEAILELER</sequence>
<dbReference type="PROSITE" id="PS50111">
    <property type="entry name" value="CHEMOTAXIS_TRANSDUC_2"/>
    <property type="match status" value="1"/>
</dbReference>
<dbReference type="Pfam" id="PF10442">
    <property type="entry name" value="FIST_C"/>
    <property type="match status" value="1"/>
</dbReference>
<keyword evidence="1 3" id="KW-0807">Transducer</keyword>
<reference evidence="5 6" key="1">
    <citation type="submission" date="2018-10" db="EMBL/GenBank/DDBJ databases">
        <title>Draft genome sequence of Aquitalea MWU14-2217 isolated from a wild cranberry bog in Provincetown, Massachusetts.</title>
        <authorList>
            <person name="Ebadzadsahrai G."/>
            <person name="Soby S."/>
        </authorList>
    </citation>
    <scope>NUCLEOTIDE SEQUENCE [LARGE SCALE GENOMIC DNA]</scope>
    <source>
        <strain evidence="5 6">MWU14-2217</strain>
    </source>
</reference>
<dbReference type="AlphaFoldDB" id="A0A454JF04"/>
<evidence type="ECO:0000313" key="6">
    <source>
        <dbReference type="Proteomes" id="UP000274139"/>
    </source>
</evidence>
<dbReference type="OrthoDB" id="9807948at2"/>
<feature type="domain" description="Methyl-accepting transducer" evidence="4">
    <location>
        <begin position="489"/>
        <end position="657"/>
    </location>
</feature>
<dbReference type="Pfam" id="PF00015">
    <property type="entry name" value="MCPsignal"/>
    <property type="match status" value="1"/>
</dbReference>
<evidence type="ECO:0000313" key="5">
    <source>
        <dbReference type="EMBL" id="RMC93968.1"/>
    </source>
</evidence>
<dbReference type="SMART" id="SM01204">
    <property type="entry name" value="FIST_C"/>
    <property type="match status" value="1"/>
</dbReference>
<organism evidence="5 6">
    <name type="scientific">Aquitalea palustris</name>
    <dbReference type="NCBI Taxonomy" id="2480983"/>
    <lineage>
        <taxon>Bacteria</taxon>
        <taxon>Pseudomonadati</taxon>
        <taxon>Pseudomonadota</taxon>
        <taxon>Betaproteobacteria</taxon>
        <taxon>Neisseriales</taxon>
        <taxon>Chromobacteriaceae</taxon>
        <taxon>Aquitalea</taxon>
    </lineage>
</organism>
<dbReference type="SMART" id="SM00897">
    <property type="entry name" value="FIST"/>
    <property type="match status" value="1"/>
</dbReference>
<dbReference type="GO" id="GO:0007165">
    <property type="term" value="P:signal transduction"/>
    <property type="evidence" value="ECO:0007669"/>
    <property type="project" value="UniProtKB-KW"/>
</dbReference>
<dbReference type="GO" id="GO:0004888">
    <property type="term" value="F:transmembrane signaling receptor activity"/>
    <property type="evidence" value="ECO:0007669"/>
    <property type="project" value="InterPro"/>
</dbReference>
<dbReference type="Proteomes" id="UP000274139">
    <property type="component" value="Unassembled WGS sequence"/>
</dbReference>
<dbReference type="PRINTS" id="PR00260">
    <property type="entry name" value="CHEMTRNSDUCR"/>
</dbReference>
<dbReference type="InterPro" id="IPR004089">
    <property type="entry name" value="MCPsignal_dom"/>
</dbReference>
<accession>A0A454JF04</accession>
<dbReference type="GO" id="GO:0006935">
    <property type="term" value="P:chemotaxis"/>
    <property type="evidence" value="ECO:0007669"/>
    <property type="project" value="InterPro"/>
</dbReference>
<dbReference type="InterPro" id="IPR013702">
    <property type="entry name" value="FIST_domain_N"/>
</dbReference>
<keyword evidence="6" id="KW-1185">Reference proteome</keyword>
<comment type="caution">
    <text evidence="5">The sequence shown here is derived from an EMBL/GenBank/DDBJ whole genome shotgun (WGS) entry which is preliminary data.</text>
</comment>
<dbReference type="PANTHER" id="PTHR32089:SF112">
    <property type="entry name" value="LYSOZYME-LIKE PROTEIN-RELATED"/>
    <property type="match status" value="1"/>
</dbReference>